<gene>
    <name evidence="2" type="ORF">FOZG_09526</name>
</gene>
<dbReference type="InterPro" id="IPR044930">
    <property type="entry name" value="Homing_endonuclease_His-Me"/>
</dbReference>
<reference evidence="2" key="1">
    <citation type="submission" date="2011-06" db="EMBL/GenBank/DDBJ databases">
        <title>The Genome Sequence of Fusarium oxysporum Fo47.</title>
        <authorList>
            <consortium name="The Broad Institute Genome Sequencing Platform"/>
            <person name="Ma L.-J."/>
            <person name="Gale L.R."/>
            <person name="Schwartz D.C."/>
            <person name="Zhou S."/>
            <person name="Corby-Kistler H."/>
            <person name="Young S.K."/>
            <person name="Zeng Q."/>
            <person name="Gargeya S."/>
            <person name="Fitzgerald M."/>
            <person name="Haas B."/>
            <person name="Abouelleil A."/>
            <person name="Alvarado L."/>
            <person name="Arachchi H.M."/>
            <person name="Berlin A."/>
            <person name="Brown A."/>
            <person name="Chapman S.B."/>
            <person name="Chen Z."/>
            <person name="Dunbar C."/>
            <person name="Freedman E."/>
            <person name="Gearin G."/>
            <person name="Gellesch M."/>
            <person name="Goldberg J."/>
            <person name="Griggs A."/>
            <person name="Gujja S."/>
            <person name="Heiman D."/>
            <person name="Howarth C."/>
            <person name="Larson L."/>
            <person name="Lui A."/>
            <person name="MacDonald P.J.P."/>
            <person name="Mehta T."/>
            <person name="Montmayeur A."/>
            <person name="Murphy C."/>
            <person name="Neiman D."/>
            <person name="Pearson M."/>
            <person name="Priest M."/>
            <person name="Roberts A."/>
            <person name="Saif S."/>
            <person name="Shea T."/>
            <person name="Shenoy N."/>
            <person name="Sisk P."/>
            <person name="Stolte C."/>
            <person name="Sykes S."/>
            <person name="Wortman J."/>
            <person name="Nusbaum C."/>
            <person name="Birren B."/>
        </authorList>
    </citation>
    <scope>NUCLEOTIDE SEQUENCE [LARGE SCALE GENOMIC DNA]</scope>
    <source>
        <strain evidence="2">Fo47</strain>
    </source>
</reference>
<evidence type="ECO:0000313" key="2">
    <source>
        <dbReference type="EMBL" id="EWZ37537.1"/>
    </source>
</evidence>
<dbReference type="HOGENOM" id="CLU_401721_0_0_1"/>
<dbReference type="Gene3D" id="3.90.75.10">
    <property type="entry name" value="Homing Intron 3 (I-ppo) Encoded Endonuclease, Chain A"/>
    <property type="match status" value="1"/>
</dbReference>
<dbReference type="InterPro" id="IPR008704">
    <property type="entry name" value="Endonuclease_Zinc-binding_loop"/>
</dbReference>
<feature type="compositionally biased region" description="Polar residues" evidence="1">
    <location>
        <begin position="254"/>
        <end position="268"/>
    </location>
</feature>
<feature type="compositionally biased region" description="Polar residues" evidence="1">
    <location>
        <begin position="149"/>
        <end position="178"/>
    </location>
</feature>
<feature type="compositionally biased region" description="Basic and acidic residues" evidence="1">
    <location>
        <begin position="90"/>
        <end position="101"/>
    </location>
</feature>
<feature type="compositionally biased region" description="Low complexity" evidence="1">
    <location>
        <begin position="311"/>
        <end position="321"/>
    </location>
</feature>
<feature type="compositionally biased region" description="Acidic residues" evidence="1">
    <location>
        <begin position="272"/>
        <end position="291"/>
    </location>
</feature>
<dbReference type="Pfam" id="PF05551">
    <property type="entry name" value="zf-His_Me_endon"/>
    <property type="match status" value="1"/>
</dbReference>
<proteinExistence type="predicted"/>
<sequence length="685" mass="76630">MEPSKSSQISKGVANNPEFQALMQGFAANLATFLDNALSASNVKAEPSSHVKVEPSGSLPIELSHYASIKNEKADSDSHTQMVIDLTDKSGTRFKANDPTKDSTVSAKVPPTLSNDQMSRVADSPIFVEDDDDLPLAPSIESPLPSHFKPSQGSARDTKASASQSGVRNKSITDFFSKSSMGPPAISSASSSQQPATMVTPMPPRRKLTEDTDDETLSVEFQRKKHKKYQKGWRGPYARPHRKYASRYLDFSETESPQTPMSSTSVLGTVNDDVDDDYMPDQDDDLDDDSDGTEKCRRQVARQCKTDKRSQAATSSSSSRLEVSRSKGCRKAGTFTNQKFENDVSNSFNDIDSDEDFLTYGTALVKASHAHKALVRKELEKPYMIEWAEEAKKATPGFDGNNNRAHITTILRDLYESDKPKFYKWIIHLRAEVQMKLDTYGSTRLNTWLNATLGDDTCFSGVFMAFPNANLTEAIQIAISFTSQKLHWAQYQLIDITLQRFKNASNNAIRKKFWLSVDHSPANFQNLLTGHSEISHLCDWRRCTNPRHIVVEHHNTNIGRSKCFRKAETDAEFRRVPRLCRDHDPPCLLHQSALPVATRVLLEYEHLGNELPIEKLPPQTQSTNGPYILNSGVPLYRWEDNKRVLKHQYAAPMVGPVFPLTQAPSMTYSGTNFMLAVGELPQPLD</sequence>
<feature type="region of interest" description="Disordered" evidence="1">
    <location>
        <begin position="90"/>
        <end position="238"/>
    </location>
</feature>
<dbReference type="EMBL" id="JH717901">
    <property type="protein sequence ID" value="EWZ37537.1"/>
    <property type="molecule type" value="Genomic_DNA"/>
</dbReference>
<dbReference type="VEuPathDB" id="FungiDB:FOZG_09526"/>
<dbReference type="AlphaFoldDB" id="W9JZG0"/>
<dbReference type="Proteomes" id="UP000030766">
    <property type="component" value="Unassembled WGS sequence"/>
</dbReference>
<reference evidence="2" key="2">
    <citation type="submission" date="2012-06" db="EMBL/GenBank/DDBJ databases">
        <title>Annotation of the Genome Sequence of Fusarium oxysporum Fo47.</title>
        <authorList>
            <consortium name="The Broad Institute Genomics Platform"/>
            <person name="Ma L.-J."/>
            <person name="Corby-Kistler H."/>
            <person name="Broz K."/>
            <person name="Gale L.R."/>
            <person name="Jonkers W."/>
            <person name="O'Donnell K."/>
            <person name="Ploetz R."/>
            <person name="Steinberg C."/>
            <person name="Schwartz D.C."/>
            <person name="VanEtten H."/>
            <person name="Zhou S."/>
            <person name="Young S.K."/>
            <person name="Zeng Q."/>
            <person name="Gargeya S."/>
            <person name="Fitzgerald M."/>
            <person name="Abouelleil A."/>
            <person name="Alvarado L."/>
            <person name="Chapman S.B."/>
            <person name="Gainer-Dewar J."/>
            <person name="Goldberg J."/>
            <person name="Griggs A."/>
            <person name="Gujja S."/>
            <person name="Hansen M."/>
            <person name="Howarth C."/>
            <person name="Imamovic A."/>
            <person name="Ireland A."/>
            <person name="Larimer J."/>
            <person name="McCowan C."/>
            <person name="Murphy C."/>
            <person name="Pearson M."/>
            <person name="Poon T.W."/>
            <person name="Priest M."/>
            <person name="Roberts A."/>
            <person name="Saif S."/>
            <person name="Shea T."/>
            <person name="Sykes S."/>
            <person name="Wortman J."/>
            <person name="Nusbaum C."/>
            <person name="Birren B."/>
        </authorList>
    </citation>
    <scope>NUCLEOTIDE SEQUENCE</scope>
    <source>
        <strain evidence="2">Fo47</strain>
    </source>
</reference>
<dbReference type="SUPFAM" id="SSF54060">
    <property type="entry name" value="His-Me finger endonucleases"/>
    <property type="match status" value="1"/>
</dbReference>
<protein>
    <submittedName>
        <fullName evidence="2">Uncharacterized protein</fullName>
    </submittedName>
</protein>
<feature type="compositionally biased region" description="Polar residues" evidence="1">
    <location>
        <begin position="102"/>
        <end position="118"/>
    </location>
</feature>
<feature type="compositionally biased region" description="Low complexity" evidence="1">
    <location>
        <begin position="179"/>
        <end position="196"/>
    </location>
</feature>
<organism evidence="2">
    <name type="scientific">Fusarium oxysporum Fo47</name>
    <dbReference type="NCBI Taxonomy" id="660027"/>
    <lineage>
        <taxon>Eukaryota</taxon>
        <taxon>Fungi</taxon>
        <taxon>Dikarya</taxon>
        <taxon>Ascomycota</taxon>
        <taxon>Pezizomycotina</taxon>
        <taxon>Sordariomycetes</taxon>
        <taxon>Hypocreomycetidae</taxon>
        <taxon>Hypocreales</taxon>
        <taxon>Nectriaceae</taxon>
        <taxon>Fusarium</taxon>
        <taxon>Fusarium oxysporum species complex</taxon>
    </lineage>
</organism>
<name>W9JZG0_FUSOX</name>
<dbReference type="InterPro" id="IPR044925">
    <property type="entry name" value="His-Me_finger_sf"/>
</dbReference>
<feature type="region of interest" description="Disordered" evidence="1">
    <location>
        <begin position="252"/>
        <end position="328"/>
    </location>
</feature>
<accession>W9JZG0</accession>
<evidence type="ECO:0000256" key="1">
    <source>
        <dbReference type="SAM" id="MobiDB-lite"/>
    </source>
</evidence>
<dbReference type="GO" id="GO:0004519">
    <property type="term" value="F:endonuclease activity"/>
    <property type="evidence" value="ECO:0007669"/>
    <property type="project" value="InterPro"/>
</dbReference>